<dbReference type="OrthoDB" id="1045822at2759"/>
<organism evidence="2 3">
    <name type="scientific">Corynespora cassiicola Philippines</name>
    <dbReference type="NCBI Taxonomy" id="1448308"/>
    <lineage>
        <taxon>Eukaryota</taxon>
        <taxon>Fungi</taxon>
        <taxon>Dikarya</taxon>
        <taxon>Ascomycota</taxon>
        <taxon>Pezizomycotina</taxon>
        <taxon>Dothideomycetes</taxon>
        <taxon>Pleosporomycetidae</taxon>
        <taxon>Pleosporales</taxon>
        <taxon>Corynesporascaceae</taxon>
        <taxon>Corynespora</taxon>
    </lineage>
</organism>
<evidence type="ECO:0000313" key="2">
    <source>
        <dbReference type="EMBL" id="PSN66039.1"/>
    </source>
</evidence>
<dbReference type="Pfam" id="PF04749">
    <property type="entry name" value="PLAC8"/>
    <property type="match status" value="1"/>
</dbReference>
<dbReference type="STRING" id="1448308.A0A2T2NKZ8"/>
<dbReference type="EMBL" id="KZ678136">
    <property type="protein sequence ID" value="PSN66039.1"/>
    <property type="molecule type" value="Genomic_DNA"/>
</dbReference>
<feature type="compositionally biased region" description="Low complexity" evidence="1">
    <location>
        <begin position="114"/>
        <end position="130"/>
    </location>
</feature>
<feature type="compositionally biased region" description="Low complexity" evidence="1">
    <location>
        <begin position="41"/>
        <end position="61"/>
    </location>
</feature>
<reference evidence="2 3" key="1">
    <citation type="journal article" date="2018" name="Front. Microbiol.">
        <title>Genome-Wide Analysis of Corynespora cassiicola Leaf Fall Disease Putative Effectors.</title>
        <authorList>
            <person name="Lopez D."/>
            <person name="Ribeiro S."/>
            <person name="Label P."/>
            <person name="Fumanal B."/>
            <person name="Venisse J.S."/>
            <person name="Kohler A."/>
            <person name="de Oliveira R.R."/>
            <person name="Labutti K."/>
            <person name="Lipzen A."/>
            <person name="Lail K."/>
            <person name="Bauer D."/>
            <person name="Ohm R.A."/>
            <person name="Barry K.W."/>
            <person name="Spatafora J."/>
            <person name="Grigoriev I.V."/>
            <person name="Martin F.M."/>
            <person name="Pujade-Renaud V."/>
        </authorList>
    </citation>
    <scope>NUCLEOTIDE SEQUENCE [LARGE SCALE GENOMIC DNA]</scope>
    <source>
        <strain evidence="2 3">Philippines</strain>
    </source>
</reference>
<sequence>MAHRHHGHDQRQPHGSERQHQRFSWQTPPATPPEADVQSHQQPQQQPQQEQPQARNNPNPQHNRVFSYAQTPIEHRAPFYESSPDDPPMPLPQSPATPIDPRPQSVYNPVNLASTTTPQPQTTYLTSTYPQDEKPPLSPVSPQEGTLPPRLSPVSPLTEPLHVHAPQQYVPPSHHRQRSNLSPINTNVNHYVLPTIPATPQSQASPLPQKKPMTPISSEAKHPPEFPEVPKYNRQSYANNGPYSPHGFDSSTTTQTPHAIFSPDSFHGPNGLDFSRHQPGQITHPNMDLTPKGTAHEWKHSLCECSGDVSTCLTGLFCPCVLYGRTAHRLSQKSDKKDPTDMLAYKATNGHCMLMGASCGLWCLFPLVQRTRLRHLYKLTGSLGSDVLKACCCCCCVAIQNEREVKSREESSRRWAGPASTDVYSSPPQMTYAPQR</sequence>
<feature type="region of interest" description="Disordered" evidence="1">
    <location>
        <begin position="197"/>
        <end position="286"/>
    </location>
</feature>
<dbReference type="PANTHER" id="PTHR15907">
    <property type="entry name" value="DUF614 FAMILY PROTEIN-RELATED"/>
    <property type="match status" value="1"/>
</dbReference>
<accession>A0A2T2NKZ8</accession>
<evidence type="ECO:0000256" key="1">
    <source>
        <dbReference type="SAM" id="MobiDB-lite"/>
    </source>
</evidence>
<dbReference type="InterPro" id="IPR006461">
    <property type="entry name" value="PLAC_motif_containing"/>
</dbReference>
<dbReference type="NCBIfam" id="TIGR01571">
    <property type="entry name" value="A_thal_Cys_rich"/>
    <property type="match status" value="1"/>
</dbReference>
<feature type="compositionally biased region" description="Polar residues" evidence="1">
    <location>
        <begin position="233"/>
        <end position="242"/>
    </location>
</feature>
<protein>
    <submittedName>
        <fullName evidence="2">PLAC8-domain-containing protein</fullName>
    </submittedName>
</protein>
<feature type="compositionally biased region" description="Basic and acidic residues" evidence="1">
    <location>
        <begin position="9"/>
        <end position="20"/>
    </location>
</feature>
<evidence type="ECO:0000313" key="3">
    <source>
        <dbReference type="Proteomes" id="UP000240883"/>
    </source>
</evidence>
<keyword evidence="3" id="KW-1185">Reference proteome</keyword>
<gene>
    <name evidence="2" type="ORF">BS50DRAFT_574515</name>
</gene>
<feature type="compositionally biased region" description="Polar residues" evidence="1">
    <location>
        <begin position="422"/>
        <end position="436"/>
    </location>
</feature>
<name>A0A2T2NKZ8_CORCC</name>
<feature type="region of interest" description="Disordered" evidence="1">
    <location>
        <begin position="1"/>
        <end position="149"/>
    </location>
</feature>
<dbReference type="AlphaFoldDB" id="A0A2T2NKZ8"/>
<feature type="compositionally biased region" description="Pro residues" evidence="1">
    <location>
        <begin position="85"/>
        <end position="101"/>
    </location>
</feature>
<dbReference type="Proteomes" id="UP000240883">
    <property type="component" value="Unassembled WGS sequence"/>
</dbReference>
<feature type="region of interest" description="Disordered" evidence="1">
    <location>
        <begin position="407"/>
        <end position="436"/>
    </location>
</feature>
<proteinExistence type="predicted"/>